<evidence type="ECO:0000313" key="2">
    <source>
        <dbReference type="EMBL" id="KKK60814.1"/>
    </source>
</evidence>
<comment type="caution">
    <text evidence="2">The sequence shown here is derived from an EMBL/GenBank/DDBJ whole genome shotgun (WGS) entry which is preliminary data.</text>
</comment>
<keyword evidence="1" id="KW-0472">Membrane</keyword>
<protein>
    <submittedName>
        <fullName evidence="2">Uncharacterized protein</fullName>
    </submittedName>
</protein>
<feature type="non-terminal residue" evidence="2">
    <location>
        <position position="1"/>
    </location>
</feature>
<evidence type="ECO:0000256" key="1">
    <source>
        <dbReference type="SAM" id="Phobius"/>
    </source>
</evidence>
<keyword evidence="1" id="KW-1133">Transmembrane helix</keyword>
<feature type="transmembrane region" description="Helical" evidence="1">
    <location>
        <begin position="23"/>
        <end position="49"/>
    </location>
</feature>
<organism evidence="2">
    <name type="scientific">marine sediment metagenome</name>
    <dbReference type="NCBI Taxonomy" id="412755"/>
    <lineage>
        <taxon>unclassified sequences</taxon>
        <taxon>metagenomes</taxon>
        <taxon>ecological metagenomes</taxon>
    </lineage>
</organism>
<proteinExistence type="predicted"/>
<dbReference type="EMBL" id="LAZR01062782">
    <property type="protein sequence ID" value="KKK60814.1"/>
    <property type="molecule type" value="Genomic_DNA"/>
</dbReference>
<dbReference type="AlphaFoldDB" id="A0A0F8Z2X9"/>
<gene>
    <name evidence="2" type="ORF">LCGC14_3020590</name>
</gene>
<reference evidence="2" key="1">
    <citation type="journal article" date="2015" name="Nature">
        <title>Complex archaea that bridge the gap between prokaryotes and eukaryotes.</title>
        <authorList>
            <person name="Spang A."/>
            <person name="Saw J.H."/>
            <person name="Jorgensen S.L."/>
            <person name="Zaremba-Niedzwiedzka K."/>
            <person name="Martijn J."/>
            <person name="Lind A.E."/>
            <person name="van Eijk R."/>
            <person name="Schleper C."/>
            <person name="Guy L."/>
            <person name="Ettema T.J."/>
        </authorList>
    </citation>
    <scope>NUCLEOTIDE SEQUENCE</scope>
</reference>
<accession>A0A0F8Z2X9</accession>
<sequence>IRNMVFNPLFQILFFTDWTYNYIIWHIDWIFFTAIWTIVPFLPSCYFFTTETFHSYFIKKATEKLVRKDAKKYNALP</sequence>
<keyword evidence="1" id="KW-0812">Transmembrane</keyword>
<name>A0A0F8Z2X9_9ZZZZ</name>